<name>A0AAV3PNX4_LITER</name>
<keyword evidence="3" id="KW-1185">Reference proteome</keyword>
<evidence type="ECO:0000313" key="3">
    <source>
        <dbReference type="Proteomes" id="UP001454036"/>
    </source>
</evidence>
<dbReference type="GO" id="GO:0003676">
    <property type="term" value="F:nucleic acid binding"/>
    <property type="evidence" value="ECO:0007669"/>
    <property type="project" value="InterPro"/>
</dbReference>
<dbReference type="AlphaFoldDB" id="A0AAV3PNX4"/>
<protein>
    <recommendedName>
        <fullName evidence="1">RNase H type-1 domain-containing protein</fullName>
    </recommendedName>
</protein>
<reference evidence="2 3" key="1">
    <citation type="submission" date="2024-01" db="EMBL/GenBank/DDBJ databases">
        <title>The complete chloroplast genome sequence of Lithospermum erythrorhizon: insights into the phylogenetic relationship among Boraginaceae species and the maternal lineages of purple gromwells.</title>
        <authorList>
            <person name="Okada T."/>
            <person name="Watanabe K."/>
        </authorList>
    </citation>
    <scope>NUCLEOTIDE SEQUENCE [LARGE SCALE GENOMIC DNA]</scope>
</reference>
<sequence length="86" mass="9714">MELAAKQGWCHVDVESNSQTLIKAIVEEFAVPLEIDVVVEDVRAQGRLLDATFRYVRRGANNVAHSITHWNCGSEHEATWLHSPPY</sequence>
<dbReference type="Proteomes" id="UP001454036">
    <property type="component" value="Unassembled WGS sequence"/>
</dbReference>
<organism evidence="2 3">
    <name type="scientific">Lithospermum erythrorhizon</name>
    <name type="common">Purple gromwell</name>
    <name type="synonym">Lithospermum officinale var. erythrorhizon</name>
    <dbReference type="NCBI Taxonomy" id="34254"/>
    <lineage>
        <taxon>Eukaryota</taxon>
        <taxon>Viridiplantae</taxon>
        <taxon>Streptophyta</taxon>
        <taxon>Embryophyta</taxon>
        <taxon>Tracheophyta</taxon>
        <taxon>Spermatophyta</taxon>
        <taxon>Magnoliopsida</taxon>
        <taxon>eudicotyledons</taxon>
        <taxon>Gunneridae</taxon>
        <taxon>Pentapetalae</taxon>
        <taxon>asterids</taxon>
        <taxon>lamiids</taxon>
        <taxon>Boraginales</taxon>
        <taxon>Boraginaceae</taxon>
        <taxon>Boraginoideae</taxon>
        <taxon>Lithospermeae</taxon>
        <taxon>Lithospermum</taxon>
    </lineage>
</organism>
<feature type="domain" description="RNase H type-1" evidence="1">
    <location>
        <begin position="1"/>
        <end position="68"/>
    </location>
</feature>
<dbReference type="EMBL" id="BAABME010033608">
    <property type="protein sequence ID" value="GAA0153439.1"/>
    <property type="molecule type" value="Genomic_DNA"/>
</dbReference>
<evidence type="ECO:0000313" key="2">
    <source>
        <dbReference type="EMBL" id="GAA0153439.1"/>
    </source>
</evidence>
<comment type="caution">
    <text evidence="2">The sequence shown here is derived from an EMBL/GenBank/DDBJ whole genome shotgun (WGS) entry which is preliminary data.</text>
</comment>
<proteinExistence type="predicted"/>
<dbReference type="Pfam" id="PF13456">
    <property type="entry name" value="RVT_3"/>
    <property type="match status" value="1"/>
</dbReference>
<accession>A0AAV3PNX4</accession>
<dbReference type="GO" id="GO:0004523">
    <property type="term" value="F:RNA-DNA hybrid ribonuclease activity"/>
    <property type="evidence" value="ECO:0007669"/>
    <property type="project" value="InterPro"/>
</dbReference>
<dbReference type="InterPro" id="IPR002156">
    <property type="entry name" value="RNaseH_domain"/>
</dbReference>
<evidence type="ECO:0000259" key="1">
    <source>
        <dbReference type="Pfam" id="PF13456"/>
    </source>
</evidence>
<gene>
    <name evidence="2" type="ORF">LIER_43230</name>
</gene>